<evidence type="ECO:0000256" key="2">
    <source>
        <dbReference type="ARBA" id="ARBA00022801"/>
    </source>
</evidence>
<keyword evidence="1" id="KW-0479">Metal-binding</keyword>
<dbReference type="AlphaFoldDB" id="A0A1I3ZNH6"/>
<accession>A0A1I3ZNH6</accession>
<dbReference type="RefSeq" id="WP_092272952.1">
    <property type="nucleotide sequence ID" value="NZ_FORT01000013.1"/>
</dbReference>
<keyword evidence="2" id="KW-0378">Hydrolase</keyword>
<dbReference type="Gene3D" id="3.60.21.10">
    <property type="match status" value="1"/>
</dbReference>
<dbReference type="GO" id="GO:0016020">
    <property type="term" value="C:membrane"/>
    <property type="evidence" value="ECO:0007669"/>
    <property type="project" value="GOC"/>
</dbReference>
<proteinExistence type="predicted"/>
<dbReference type="InterPro" id="IPR029052">
    <property type="entry name" value="Metallo-depent_PP-like"/>
</dbReference>
<evidence type="ECO:0000313" key="4">
    <source>
        <dbReference type="EMBL" id="SFK45089.1"/>
    </source>
</evidence>
<reference evidence="5" key="1">
    <citation type="submission" date="2016-10" db="EMBL/GenBank/DDBJ databases">
        <authorList>
            <person name="Varghese N."/>
            <person name="Submissions S."/>
        </authorList>
    </citation>
    <scope>NUCLEOTIDE SEQUENCE [LARGE SCALE GENOMIC DNA]</scope>
    <source>
        <strain evidence="5">OK042</strain>
    </source>
</reference>
<dbReference type="EMBL" id="FORT01000013">
    <property type="protein sequence ID" value="SFK45089.1"/>
    <property type="molecule type" value="Genomic_DNA"/>
</dbReference>
<dbReference type="GO" id="GO:0009245">
    <property type="term" value="P:lipid A biosynthetic process"/>
    <property type="evidence" value="ECO:0007669"/>
    <property type="project" value="TreeGrafter"/>
</dbReference>
<dbReference type="Proteomes" id="UP000198915">
    <property type="component" value="Unassembled WGS sequence"/>
</dbReference>
<dbReference type="InterPro" id="IPR004843">
    <property type="entry name" value="Calcineurin-like_PHP"/>
</dbReference>
<dbReference type="SUPFAM" id="SSF56300">
    <property type="entry name" value="Metallo-dependent phosphatases"/>
    <property type="match status" value="1"/>
</dbReference>
<evidence type="ECO:0000259" key="3">
    <source>
        <dbReference type="Pfam" id="PF00149"/>
    </source>
</evidence>
<dbReference type="GO" id="GO:0008758">
    <property type="term" value="F:UDP-2,3-diacylglucosamine hydrolase activity"/>
    <property type="evidence" value="ECO:0007669"/>
    <property type="project" value="TreeGrafter"/>
</dbReference>
<dbReference type="PANTHER" id="PTHR31302">
    <property type="entry name" value="TRANSMEMBRANE PROTEIN WITH METALLOPHOSPHOESTERASE DOMAIN-RELATED"/>
    <property type="match status" value="1"/>
</dbReference>
<organism evidence="4 5">
    <name type="scientific">Brevibacillus centrosporus</name>
    <dbReference type="NCBI Taxonomy" id="54910"/>
    <lineage>
        <taxon>Bacteria</taxon>
        <taxon>Bacillati</taxon>
        <taxon>Bacillota</taxon>
        <taxon>Bacilli</taxon>
        <taxon>Bacillales</taxon>
        <taxon>Paenibacillaceae</taxon>
        <taxon>Brevibacillus</taxon>
    </lineage>
</organism>
<protein>
    <recommendedName>
        <fullName evidence="3">Calcineurin-like phosphoesterase domain-containing protein</fullName>
    </recommendedName>
</protein>
<name>A0A1I3ZNH6_9BACL</name>
<sequence>MTGAAIVLLLSIAAGGMVFVYHTLYVQTTPVHLSHPRMPPSIFIHITDLHGRTRFLNGTLHRLVNRWRPDMIFVTGDLTQNRDQLANVMREIAKLVAKDGIFFVPGNYEREEMRGFQKRNYTGADYTASKKQWQTCMKVLENQDSIVRIGDTRMRIYGFDNSTYGFEQYHTEVSDEHADCTVLLAHSPSIISYIRANGVQGDLLLTGHTHGGQIRLLGKTLGPYRHFHVGIKKDDRVGLFAISRGLGTSRIPLRFCCFPEITVYLINHPPCKK</sequence>
<dbReference type="InterPro" id="IPR051158">
    <property type="entry name" value="Metallophosphoesterase_sf"/>
</dbReference>
<dbReference type="STRING" id="1884381.SAMN05518846_113155"/>
<evidence type="ECO:0000256" key="1">
    <source>
        <dbReference type="ARBA" id="ARBA00022723"/>
    </source>
</evidence>
<feature type="domain" description="Calcineurin-like phosphoesterase" evidence="3">
    <location>
        <begin position="43"/>
        <end position="211"/>
    </location>
</feature>
<dbReference type="PANTHER" id="PTHR31302:SF31">
    <property type="entry name" value="PHOSPHODIESTERASE YAEI"/>
    <property type="match status" value="1"/>
</dbReference>
<keyword evidence="5" id="KW-1185">Reference proteome</keyword>
<gene>
    <name evidence="4" type="ORF">SAMN05518846_113155</name>
</gene>
<dbReference type="Pfam" id="PF00149">
    <property type="entry name" value="Metallophos"/>
    <property type="match status" value="1"/>
</dbReference>
<dbReference type="GO" id="GO:0046872">
    <property type="term" value="F:metal ion binding"/>
    <property type="evidence" value="ECO:0007669"/>
    <property type="project" value="UniProtKB-KW"/>
</dbReference>
<evidence type="ECO:0000313" key="5">
    <source>
        <dbReference type="Proteomes" id="UP000198915"/>
    </source>
</evidence>